<dbReference type="Proteomes" id="UP000585226">
    <property type="component" value="Unassembled WGS sequence"/>
</dbReference>
<dbReference type="AlphaFoldDB" id="A0A7Y8G902"/>
<dbReference type="RefSeq" id="WP_177061819.1">
    <property type="nucleotide sequence ID" value="NZ_JACARY010000071.1"/>
</dbReference>
<evidence type="ECO:0000313" key="3">
    <source>
        <dbReference type="Proteomes" id="UP000572863"/>
    </source>
</evidence>
<evidence type="ECO:0000313" key="1">
    <source>
        <dbReference type="EMBL" id="NWD98319.1"/>
    </source>
</evidence>
<accession>A0A7Y8G902</accession>
<organism evidence="2 4">
    <name type="scientific">Pseudomonas reactans</name>
    <dbReference type="NCBI Taxonomy" id="117680"/>
    <lineage>
        <taxon>Bacteria</taxon>
        <taxon>Pseudomonadati</taxon>
        <taxon>Pseudomonadota</taxon>
        <taxon>Gammaproteobacteria</taxon>
        <taxon>Pseudomonadales</taxon>
        <taxon>Pseudomonadaceae</taxon>
        <taxon>Pseudomonas</taxon>
    </lineage>
</organism>
<comment type="caution">
    <text evidence="2">The sequence shown here is derived from an EMBL/GenBank/DDBJ whole genome shotgun (WGS) entry which is preliminary data.</text>
</comment>
<keyword evidence="3" id="KW-1185">Reference proteome</keyword>
<dbReference type="EMBL" id="JACARY010000071">
    <property type="protein sequence ID" value="NWD98319.1"/>
    <property type="molecule type" value="Genomic_DNA"/>
</dbReference>
<reference evidence="3 4" key="1">
    <citation type="submission" date="2020-04" db="EMBL/GenBank/DDBJ databases">
        <title>Molecular characterization of pseudomonads from Agaricus bisporus reveal novel blotch 2 pathogens in Western Europe.</title>
        <authorList>
            <person name="Taparia T."/>
            <person name="Krijger M."/>
            <person name="Haynes E."/>
            <person name="Elpinstone J.G."/>
            <person name="Noble R."/>
            <person name="Van Der Wolf J."/>
        </authorList>
    </citation>
    <scope>NUCLEOTIDE SEQUENCE [LARGE SCALE GENOMIC DNA]</scope>
    <source>
        <strain evidence="1 3">P7774</strain>
        <strain evidence="2 4">P8021</strain>
    </source>
</reference>
<evidence type="ECO:0000313" key="2">
    <source>
        <dbReference type="EMBL" id="NWE92978.1"/>
    </source>
</evidence>
<evidence type="ECO:0000313" key="4">
    <source>
        <dbReference type="Proteomes" id="UP000585226"/>
    </source>
</evidence>
<gene>
    <name evidence="1" type="ORF">HX871_28240</name>
    <name evidence="2" type="ORF">HX893_33210</name>
</gene>
<dbReference type="Proteomes" id="UP000572863">
    <property type="component" value="Unassembled WGS sequence"/>
</dbReference>
<proteinExistence type="predicted"/>
<protein>
    <submittedName>
        <fullName evidence="2">Uncharacterized protein</fullName>
    </submittedName>
</protein>
<dbReference type="EMBL" id="JACASD010000156">
    <property type="protein sequence ID" value="NWE92978.1"/>
    <property type="molecule type" value="Genomic_DNA"/>
</dbReference>
<sequence>MGFLPDLEIGLPMLGTSVAIGGGRTLPLTTRWLMMTRKAMGDDYPLMATNNARN</sequence>
<name>A0A7Y8G902_9PSED</name>